<dbReference type="FunFam" id="3.10.20.310:FF:000001">
    <property type="entry name" value="Outer membrane protein assembly factor BamA"/>
    <property type="match status" value="1"/>
</dbReference>
<keyword evidence="3 8" id="KW-0812">Transmembrane</keyword>
<dbReference type="GO" id="GO:0051205">
    <property type="term" value="P:protein insertion into membrane"/>
    <property type="evidence" value="ECO:0007669"/>
    <property type="project" value="UniProtKB-UniRule"/>
</dbReference>
<evidence type="ECO:0000256" key="1">
    <source>
        <dbReference type="ARBA" id="ARBA00004370"/>
    </source>
</evidence>
<organism evidence="10 11">
    <name type="scientific">Pseudomonas syringae pv. solidagae</name>
    <dbReference type="NCBI Taxonomy" id="264458"/>
    <lineage>
        <taxon>Bacteria</taxon>
        <taxon>Pseudomonadati</taxon>
        <taxon>Pseudomonadota</taxon>
        <taxon>Gammaproteobacteria</taxon>
        <taxon>Pseudomonadales</taxon>
        <taxon>Pseudomonadaceae</taxon>
        <taxon>Pseudomonas</taxon>
        <taxon>Pseudomonas syringae</taxon>
    </lineage>
</organism>
<dbReference type="Proteomes" id="UP000268096">
    <property type="component" value="Unassembled WGS sequence"/>
</dbReference>
<dbReference type="InterPro" id="IPR000184">
    <property type="entry name" value="Bac_surfAg_D15"/>
</dbReference>
<reference evidence="10 11" key="1">
    <citation type="submission" date="2018-08" db="EMBL/GenBank/DDBJ databases">
        <title>Recombination of ecologically and evolutionarily significant loci maintains genetic cohesion in the Pseudomonas syringae species complex.</title>
        <authorList>
            <person name="Dillon M."/>
            <person name="Thakur S."/>
            <person name="Almeida R.N.D."/>
            <person name="Weir B.S."/>
            <person name="Guttman D.S."/>
        </authorList>
    </citation>
    <scope>NUCLEOTIDE SEQUENCE [LARGE SCALE GENOMIC DNA]</scope>
    <source>
        <strain evidence="10 11">ICMP 16926</strain>
    </source>
</reference>
<evidence type="ECO:0000313" key="10">
    <source>
        <dbReference type="EMBL" id="RMT43204.1"/>
    </source>
</evidence>
<protein>
    <recommendedName>
        <fullName evidence="8 9">Outer membrane protein assembly factor BamA</fullName>
    </recommendedName>
</protein>
<comment type="function">
    <text evidence="8">Part of the outer membrane protein assembly complex, which is involved in assembly and insertion of beta-barrel proteins into the outer membrane.</text>
</comment>
<keyword evidence="6 8" id="KW-0472">Membrane</keyword>
<keyword evidence="5 8" id="KW-0677">Repeat</keyword>
<evidence type="ECO:0000256" key="3">
    <source>
        <dbReference type="ARBA" id="ARBA00022692"/>
    </source>
</evidence>
<comment type="subcellular location">
    <subcellularLocation>
        <location evidence="8">Cell outer membrane</location>
    </subcellularLocation>
    <subcellularLocation>
        <location evidence="1">Membrane</location>
    </subcellularLocation>
</comment>
<dbReference type="PANTHER" id="PTHR12815:SF23">
    <property type="entry name" value="OUTER MEMBRANE PROTEIN ASSEMBLY FACTOR BAMA"/>
    <property type="match status" value="1"/>
</dbReference>
<comment type="similarity">
    <text evidence="8">Belongs to the BamA family.</text>
</comment>
<evidence type="ECO:0000256" key="9">
    <source>
        <dbReference type="NCBIfam" id="TIGR03303"/>
    </source>
</evidence>
<evidence type="ECO:0000256" key="8">
    <source>
        <dbReference type="HAMAP-Rule" id="MF_01430"/>
    </source>
</evidence>
<dbReference type="HAMAP" id="MF_01430">
    <property type="entry name" value="OM_assembly_BamA"/>
    <property type="match status" value="1"/>
</dbReference>
<proteinExistence type="inferred from homology"/>
<dbReference type="InterPro" id="IPR039910">
    <property type="entry name" value="D15-like"/>
</dbReference>
<gene>
    <name evidence="8" type="primary">bamA</name>
    <name evidence="10" type="ORF">ALP48_05364</name>
</gene>
<dbReference type="Gene3D" id="3.10.20.310">
    <property type="entry name" value="membrane protein fhac"/>
    <property type="match status" value="5"/>
</dbReference>
<dbReference type="PROSITE" id="PS51779">
    <property type="entry name" value="POTRA"/>
    <property type="match status" value="5"/>
</dbReference>
<evidence type="ECO:0000256" key="4">
    <source>
        <dbReference type="ARBA" id="ARBA00022729"/>
    </source>
</evidence>
<dbReference type="GO" id="GO:1990063">
    <property type="term" value="C:Bam protein complex"/>
    <property type="evidence" value="ECO:0007669"/>
    <property type="project" value="TreeGrafter"/>
</dbReference>
<dbReference type="InterPro" id="IPR023707">
    <property type="entry name" value="OM_assembly_BamA"/>
</dbReference>
<sequence length="1104" mass="121197">MPGTASRTTGSASWRDQHVAQIAHALYPALVIVARTELVANAADVHIDTAIVASQRPSQRVHRQVLLADQLPGMPRQLFEQAELVAGQFKRRALPARFTLAWPEHQLSGLNHIPDRIDYRHRTHPAHDRPQTRYQFTRRAGLGHVIVGAQFQPGNTVDIVAAGGQQNNRHLALRTDPPQHFDPGDARHHDVQHDDVVTPGQGFNLALFSAVGAGHVEAFTGQVLAEHFRQFPVIVDKQYGSHGRPLIGGCRLSRRCCGVSAGLDDLYLTLHGVNRPQHALALCCAANSARRTGPFWRVIGSAQMPLSQLSGKGLMISSRLLLSFCLLISVPLAHADTFSISDIRVNGLQRVSAGSVFAALPLNVGDQADEQRLADASRSLFKTGFFQDINVARDGNVLVINVVERPSIASIEIVGNKVISTDDLMKGLKQSGLSEGEIFQRATLEGVRNELQRQYVSQGRYSASVDTQALPAPRNRIALKITIDEGTVASIQHINVVGNTVFSDEQLADQFQLKTSNWLSFFKNDDKYAREKLSGDLERLRSWYLDRGYINMDINSTQVSLTPDKKGVFITVNITEGDRYTVGSVKLGGDLKVPKDQLEQLILVKPGQVFSRKVMTDSSNLITRRLGNDGYTFANVNGVPKANDADHTVDISFVVDPGKRAYANRINFRGNTKTADEVLRREMRQMEGGWASTYLIDQSKVRLERLGFFKEVNVETPAVPGTDDQVDINYAVEEQASGNITASVGFSQSAGLILGGSISQNNILGTGNFASLGMTRSEYQTKYNFAFTNPYFTPDGVSLGYNVFYNATDYSKYYDDDDEVSYYSLNSVGAGVNLGYPISETSRLTYGLSIQRDTLDPGSYSADEIYDFIEREGDAFTNLKASVGWSESTLNKGVLATRGHSQSLTLTSTVPGSDLQFYKLDYNGQTFLPLSDTTSLRLHTKLGYGNGYGDTDGLPFYENYTAGGQATVRGFKDGTLGPRNTPATGTYASQGQIYYSDRDTEALGGNILISGGMEYLFPMPFVKDQKSLRTSLFWDFGTVYADKCYLSTTQNCGNINIDQMASSVGVGVTWYSPLGPLSFDLAVPIKKPEDAETQVFQFSLGQTF</sequence>
<evidence type="ECO:0000313" key="11">
    <source>
        <dbReference type="Proteomes" id="UP000268096"/>
    </source>
</evidence>
<keyword evidence="4 8" id="KW-0732">Signal</keyword>
<accession>A0A3M5L523</accession>
<name>A0A3M5L523_PSESX</name>
<dbReference type="FunFam" id="3.10.20.310:FF:000002">
    <property type="entry name" value="Outer membrane protein assembly factor BamA"/>
    <property type="match status" value="1"/>
</dbReference>
<evidence type="ECO:0000256" key="6">
    <source>
        <dbReference type="ARBA" id="ARBA00023136"/>
    </source>
</evidence>
<dbReference type="EMBL" id="RBTH01000259">
    <property type="protein sequence ID" value="RMT43204.1"/>
    <property type="molecule type" value="Genomic_DNA"/>
</dbReference>
<dbReference type="GO" id="GO:0043165">
    <property type="term" value="P:Gram-negative-bacterium-type cell outer membrane assembly"/>
    <property type="evidence" value="ECO:0007669"/>
    <property type="project" value="UniProtKB-UniRule"/>
</dbReference>
<dbReference type="InterPro" id="IPR034746">
    <property type="entry name" value="POTRA"/>
</dbReference>
<keyword evidence="7 8" id="KW-0998">Cell outer membrane</keyword>
<comment type="caution">
    <text evidence="10">The sequence shown here is derived from an EMBL/GenBank/DDBJ whole genome shotgun (WGS) entry which is preliminary data.</text>
</comment>
<dbReference type="AlphaFoldDB" id="A0A3M5L523"/>
<keyword evidence="2 8" id="KW-1134">Transmembrane beta strand</keyword>
<dbReference type="Pfam" id="PF01103">
    <property type="entry name" value="Omp85"/>
    <property type="match status" value="1"/>
</dbReference>
<dbReference type="FunFam" id="3.10.20.310:FF:000015">
    <property type="entry name" value="Outer membrane protein assembly factor BamA"/>
    <property type="match status" value="1"/>
</dbReference>
<dbReference type="Pfam" id="PF07244">
    <property type="entry name" value="POTRA"/>
    <property type="match status" value="5"/>
</dbReference>
<evidence type="ECO:0000256" key="5">
    <source>
        <dbReference type="ARBA" id="ARBA00022737"/>
    </source>
</evidence>
<dbReference type="InterPro" id="IPR010827">
    <property type="entry name" value="BamA/TamA_POTRA"/>
</dbReference>
<dbReference type="NCBIfam" id="TIGR03303">
    <property type="entry name" value="OM_YaeT"/>
    <property type="match status" value="1"/>
</dbReference>
<comment type="subunit">
    <text evidence="8">Part of the Bam complex.</text>
</comment>
<dbReference type="PANTHER" id="PTHR12815">
    <property type="entry name" value="SORTING AND ASSEMBLY MACHINERY SAMM50 PROTEIN FAMILY MEMBER"/>
    <property type="match status" value="1"/>
</dbReference>
<evidence type="ECO:0000256" key="7">
    <source>
        <dbReference type="ARBA" id="ARBA00023237"/>
    </source>
</evidence>
<evidence type="ECO:0000256" key="2">
    <source>
        <dbReference type="ARBA" id="ARBA00022452"/>
    </source>
</evidence>
<dbReference type="Gene3D" id="2.40.160.50">
    <property type="entry name" value="membrane protein fhac: a member of the omp85/tpsb transporter family"/>
    <property type="match status" value="1"/>
</dbReference>